<keyword evidence="1" id="KW-0732">Signal</keyword>
<sequence length="119" mass="13235">MKNIPYRLTLFLMLLVILTSTISASGNSVEKGKTSCSKQDNYPDDKLCCDNGDNHDVGGGVNCENTACHYPCIINMPVFTNDFESSNINNFILLLNHGTYVHHIPKAVYLSIWQPPEIS</sequence>
<dbReference type="AlphaFoldDB" id="A0A2W7QWM4"/>
<evidence type="ECO:0000313" key="2">
    <source>
        <dbReference type="EMBL" id="PZX51576.1"/>
    </source>
</evidence>
<evidence type="ECO:0000313" key="4">
    <source>
        <dbReference type="Proteomes" id="UP000249115"/>
    </source>
</evidence>
<keyword evidence="5" id="KW-1185">Reference proteome</keyword>
<dbReference type="Proteomes" id="UP000321927">
    <property type="component" value="Unassembled WGS sequence"/>
</dbReference>
<dbReference type="EMBL" id="VORV01000003">
    <property type="protein sequence ID" value="TXD78851.1"/>
    <property type="molecule type" value="Genomic_DNA"/>
</dbReference>
<evidence type="ECO:0000256" key="1">
    <source>
        <dbReference type="SAM" id="SignalP"/>
    </source>
</evidence>
<dbReference type="Proteomes" id="UP000249115">
    <property type="component" value="Unassembled WGS sequence"/>
</dbReference>
<reference evidence="2 4" key="1">
    <citation type="submission" date="2018-06" db="EMBL/GenBank/DDBJ databases">
        <title>Genomic Encyclopedia of Archaeal and Bacterial Type Strains, Phase II (KMG-II): from individual species to whole genera.</title>
        <authorList>
            <person name="Goeker M."/>
        </authorList>
    </citation>
    <scope>NUCLEOTIDE SEQUENCE [LARGE SCALE GENOMIC DNA]</scope>
    <source>
        <strain evidence="2 4">DSM 22686</strain>
    </source>
</reference>
<proteinExistence type="predicted"/>
<organism evidence="2 4">
    <name type="scientific">Algoriphagus ratkowskyi</name>
    <dbReference type="NCBI Taxonomy" id="57028"/>
    <lineage>
        <taxon>Bacteria</taxon>
        <taxon>Pseudomonadati</taxon>
        <taxon>Bacteroidota</taxon>
        <taxon>Cytophagia</taxon>
        <taxon>Cytophagales</taxon>
        <taxon>Cyclobacteriaceae</taxon>
        <taxon>Algoriphagus</taxon>
    </lineage>
</organism>
<reference evidence="3 5" key="2">
    <citation type="submission" date="2019-08" db="EMBL/GenBank/DDBJ databases">
        <title>Genome of Algoriphagus ratkowskyi IC026.</title>
        <authorList>
            <person name="Bowman J.P."/>
        </authorList>
    </citation>
    <scope>NUCLEOTIDE SEQUENCE [LARGE SCALE GENOMIC DNA]</scope>
    <source>
        <strain evidence="3 5">IC026</strain>
    </source>
</reference>
<evidence type="ECO:0000313" key="3">
    <source>
        <dbReference type="EMBL" id="TXD78851.1"/>
    </source>
</evidence>
<dbReference type="EMBL" id="QKZU01000018">
    <property type="protein sequence ID" value="PZX51576.1"/>
    <property type="molecule type" value="Genomic_DNA"/>
</dbReference>
<evidence type="ECO:0000313" key="5">
    <source>
        <dbReference type="Proteomes" id="UP000321927"/>
    </source>
</evidence>
<accession>A0A2W7QWM4</accession>
<gene>
    <name evidence="3" type="ORF">ESW18_04845</name>
    <name evidence="2" type="ORF">LV84_03733</name>
</gene>
<feature type="signal peptide" evidence="1">
    <location>
        <begin position="1"/>
        <end position="24"/>
    </location>
</feature>
<dbReference type="RefSeq" id="WP_086498786.1">
    <property type="nucleotide sequence ID" value="NZ_MSSV01000002.1"/>
</dbReference>
<comment type="caution">
    <text evidence="2">The sequence shown here is derived from an EMBL/GenBank/DDBJ whole genome shotgun (WGS) entry which is preliminary data.</text>
</comment>
<protein>
    <submittedName>
        <fullName evidence="2">Uncharacterized protein</fullName>
    </submittedName>
</protein>
<name>A0A2W7QWM4_9BACT</name>
<feature type="chain" id="PRO_5016170421" evidence="1">
    <location>
        <begin position="25"/>
        <end position="119"/>
    </location>
</feature>